<dbReference type="Pfam" id="PF00067">
    <property type="entry name" value="p450"/>
    <property type="match status" value="2"/>
</dbReference>
<evidence type="ECO:0000313" key="13">
    <source>
        <dbReference type="EMBL" id="KAK4726648.1"/>
    </source>
</evidence>
<keyword evidence="3 11" id="KW-0349">Heme</keyword>
<gene>
    <name evidence="13" type="ORF">R3W88_031565</name>
</gene>
<keyword evidence="10" id="KW-0472">Membrane</keyword>
<comment type="cofactor">
    <cofactor evidence="11">
        <name>heme</name>
        <dbReference type="ChEBI" id="CHEBI:30413"/>
    </cofactor>
</comment>
<evidence type="ECO:0000256" key="6">
    <source>
        <dbReference type="ARBA" id="ARBA00022989"/>
    </source>
</evidence>
<dbReference type="PROSITE" id="PS00086">
    <property type="entry name" value="CYTOCHROME_P450"/>
    <property type="match status" value="1"/>
</dbReference>
<evidence type="ECO:0000256" key="1">
    <source>
        <dbReference type="ARBA" id="ARBA00004370"/>
    </source>
</evidence>
<evidence type="ECO:0000256" key="8">
    <source>
        <dbReference type="ARBA" id="ARBA00023004"/>
    </source>
</evidence>
<keyword evidence="14" id="KW-1185">Reference proteome</keyword>
<evidence type="ECO:0000256" key="3">
    <source>
        <dbReference type="ARBA" id="ARBA00022617"/>
    </source>
</evidence>
<evidence type="ECO:0000256" key="9">
    <source>
        <dbReference type="ARBA" id="ARBA00023033"/>
    </source>
</evidence>
<evidence type="ECO:0000256" key="11">
    <source>
        <dbReference type="PIRSR" id="PIRSR602401-1"/>
    </source>
</evidence>
<keyword evidence="5 11" id="KW-0479">Metal-binding</keyword>
<comment type="caution">
    <text evidence="13">The sequence shown here is derived from an EMBL/GenBank/DDBJ whole genome shotgun (WGS) entry which is preliminary data.</text>
</comment>
<dbReference type="SUPFAM" id="SSF48264">
    <property type="entry name" value="Cytochrome P450"/>
    <property type="match status" value="1"/>
</dbReference>
<feature type="binding site" description="axial binding residue" evidence="11">
    <location>
        <position position="391"/>
    </location>
    <ligand>
        <name>heme</name>
        <dbReference type="ChEBI" id="CHEBI:30413"/>
    </ligand>
    <ligandPart>
        <name>Fe</name>
        <dbReference type="ChEBI" id="CHEBI:18248"/>
    </ligandPart>
</feature>
<dbReference type="GO" id="GO:0020037">
    <property type="term" value="F:heme binding"/>
    <property type="evidence" value="ECO:0007669"/>
    <property type="project" value="InterPro"/>
</dbReference>
<dbReference type="PRINTS" id="PR00463">
    <property type="entry name" value="EP450I"/>
</dbReference>
<dbReference type="PRINTS" id="PR00385">
    <property type="entry name" value="P450"/>
</dbReference>
<proteinExistence type="inferred from homology"/>
<dbReference type="InterPro" id="IPR017972">
    <property type="entry name" value="Cyt_P450_CS"/>
</dbReference>
<evidence type="ECO:0000256" key="12">
    <source>
        <dbReference type="RuleBase" id="RU000461"/>
    </source>
</evidence>
<organism evidence="13 14">
    <name type="scientific">Solanum pinnatisectum</name>
    <name type="common">tansyleaf nightshade</name>
    <dbReference type="NCBI Taxonomy" id="50273"/>
    <lineage>
        <taxon>Eukaryota</taxon>
        <taxon>Viridiplantae</taxon>
        <taxon>Streptophyta</taxon>
        <taxon>Embryophyta</taxon>
        <taxon>Tracheophyta</taxon>
        <taxon>Spermatophyta</taxon>
        <taxon>Magnoliopsida</taxon>
        <taxon>eudicotyledons</taxon>
        <taxon>Gunneridae</taxon>
        <taxon>Pentapetalae</taxon>
        <taxon>asterids</taxon>
        <taxon>lamiids</taxon>
        <taxon>Solanales</taxon>
        <taxon>Solanaceae</taxon>
        <taxon>Solanoideae</taxon>
        <taxon>Solaneae</taxon>
        <taxon>Solanum</taxon>
    </lineage>
</organism>
<evidence type="ECO:0008006" key="15">
    <source>
        <dbReference type="Google" id="ProtNLM"/>
    </source>
</evidence>
<comment type="subcellular location">
    <subcellularLocation>
        <location evidence="1">Membrane</location>
    </subcellularLocation>
</comment>
<evidence type="ECO:0000256" key="10">
    <source>
        <dbReference type="ARBA" id="ARBA00023136"/>
    </source>
</evidence>
<dbReference type="EMBL" id="JAWPEI010000005">
    <property type="protein sequence ID" value="KAK4726648.1"/>
    <property type="molecule type" value="Genomic_DNA"/>
</dbReference>
<reference evidence="13 14" key="1">
    <citation type="submission" date="2023-10" db="EMBL/GenBank/DDBJ databases">
        <title>Genome-Wide Identification Analysis in wild type Solanum Pinnatisectum Reveals Some Genes Defensing Phytophthora Infestans.</title>
        <authorList>
            <person name="Sun C."/>
        </authorList>
    </citation>
    <scope>NUCLEOTIDE SEQUENCE [LARGE SCALE GENOMIC DNA]</scope>
    <source>
        <strain evidence="13">LQN</strain>
        <tissue evidence="13">Leaf</tissue>
    </source>
</reference>
<dbReference type="PANTHER" id="PTHR47950:SF4">
    <property type="entry name" value="GERANIOL 8-HYDROXYLASE-LIKE"/>
    <property type="match status" value="1"/>
</dbReference>
<keyword evidence="4" id="KW-0812">Transmembrane</keyword>
<evidence type="ECO:0000256" key="4">
    <source>
        <dbReference type="ARBA" id="ARBA00022692"/>
    </source>
</evidence>
<dbReference type="GO" id="GO:0016020">
    <property type="term" value="C:membrane"/>
    <property type="evidence" value="ECO:0007669"/>
    <property type="project" value="UniProtKB-SubCell"/>
</dbReference>
<dbReference type="InterPro" id="IPR036396">
    <property type="entry name" value="Cyt_P450_sf"/>
</dbReference>
<keyword evidence="7 12" id="KW-0560">Oxidoreductase</keyword>
<keyword evidence="9 12" id="KW-0503">Monooxygenase</keyword>
<dbReference type="AlphaFoldDB" id="A0AAV9LMA8"/>
<evidence type="ECO:0000256" key="2">
    <source>
        <dbReference type="ARBA" id="ARBA00010617"/>
    </source>
</evidence>
<evidence type="ECO:0000256" key="5">
    <source>
        <dbReference type="ARBA" id="ARBA00022723"/>
    </source>
</evidence>
<dbReference type="GO" id="GO:0005506">
    <property type="term" value="F:iron ion binding"/>
    <property type="evidence" value="ECO:0007669"/>
    <property type="project" value="InterPro"/>
</dbReference>
<accession>A0AAV9LMA8</accession>
<name>A0AAV9LMA8_9SOLN</name>
<evidence type="ECO:0000256" key="7">
    <source>
        <dbReference type="ARBA" id="ARBA00023002"/>
    </source>
</evidence>
<keyword evidence="8 11" id="KW-0408">Iron</keyword>
<dbReference type="PANTHER" id="PTHR47950">
    <property type="entry name" value="CYTOCHROME P450, FAMILY 76, SUBFAMILY C, POLYPEPTIDE 5-RELATED"/>
    <property type="match status" value="1"/>
</dbReference>
<dbReference type="GO" id="GO:0016705">
    <property type="term" value="F:oxidoreductase activity, acting on paired donors, with incorporation or reduction of molecular oxygen"/>
    <property type="evidence" value="ECO:0007669"/>
    <property type="project" value="InterPro"/>
</dbReference>
<dbReference type="GO" id="GO:0004497">
    <property type="term" value="F:monooxygenase activity"/>
    <property type="evidence" value="ECO:0007669"/>
    <property type="project" value="UniProtKB-KW"/>
</dbReference>
<dbReference type="InterPro" id="IPR001128">
    <property type="entry name" value="Cyt_P450"/>
</dbReference>
<comment type="similarity">
    <text evidence="2 12">Belongs to the cytochrome P450 family.</text>
</comment>
<dbReference type="InterPro" id="IPR002401">
    <property type="entry name" value="Cyt_P450_E_grp-I"/>
</dbReference>
<keyword evidence="6" id="KW-1133">Transmembrane helix</keyword>
<dbReference type="Gene3D" id="1.10.630.10">
    <property type="entry name" value="Cytochrome P450"/>
    <property type="match status" value="1"/>
</dbReference>
<dbReference type="Proteomes" id="UP001311915">
    <property type="component" value="Unassembled WGS sequence"/>
</dbReference>
<sequence>MDYYGLLGCGVVVVILGWTLIHGIRCYNNKKKILLPPGPFSLPFIGNLHNLILSGDQPHTSFWRLAHKYGPIMTLKLGHKTTIVISSSLVAKEAFKNQDLALSSKIDKDALHAHDHNQFSVIFLPASSSRRKYLRKLLHSSIFSPNRLDAGQHLRAWKIEELIAYCRYGQVASDTLVNIWSNTIFSVDLVDIYADPKLLRIFRGFIDQRLEQRNISTTVRSTNDFLDVLLNIREEEEKKGDAVLMDTNQIQHLCLDIFVSGSDSSSAVLEWVMLELMKNPETMKRAKAELAEVVGENKMIEEEDVGHLTNTPPPPPSSLLTREAEQDVELCGYFVPKGSQVLVNVWAIGRDPDIWEDPLAFKPERFWDSINLDFHDNNFELIPFGVGRRMCVGLPLAIRAIPAMLGSLLNSFDWPLEENIAPKDLEEKFGLILAKSRPLQLVPIPLNSRT</sequence>
<protein>
    <recommendedName>
        <fullName evidence="15">Cytochrome P450</fullName>
    </recommendedName>
</protein>
<evidence type="ECO:0000313" key="14">
    <source>
        <dbReference type="Proteomes" id="UP001311915"/>
    </source>
</evidence>